<dbReference type="GO" id="GO:0031177">
    <property type="term" value="F:phosphopantetheine binding"/>
    <property type="evidence" value="ECO:0007669"/>
    <property type="project" value="InterPro"/>
</dbReference>
<evidence type="ECO:0000259" key="5">
    <source>
        <dbReference type="PROSITE" id="PS50075"/>
    </source>
</evidence>
<dbReference type="SUPFAM" id="SSF47336">
    <property type="entry name" value="ACP-like"/>
    <property type="match status" value="1"/>
</dbReference>
<dbReference type="EMBL" id="BMWG01000060">
    <property type="protein sequence ID" value="GGZ65680.1"/>
    <property type="molecule type" value="Genomic_DNA"/>
</dbReference>
<organism evidence="6 7">
    <name type="scientific">Streptomyces inusitatus</name>
    <dbReference type="NCBI Taxonomy" id="68221"/>
    <lineage>
        <taxon>Bacteria</taxon>
        <taxon>Bacillati</taxon>
        <taxon>Actinomycetota</taxon>
        <taxon>Actinomycetes</taxon>
        <taxon>Kitasatosporales</taxon>
        <taxon>Streptomycetaceae</taxon>
        <taxon>Streptomyces</taxon>
    </lineage>
</organism>
<keyword evidence="2" id="KW-0597">Phosphoprotein</keyword>
<protein>
    <recommendedName>
        <fullName evidence="5">Carrier domain-containing protein</fullName>
    </recommendedName>
</protein>
<comment type="caution">
    <text evidence="6">The sequence shown here is derived from an EMBL/GenBank/DDBJ whole genome shotgun (WGS) entry which is preliminary data.</text>
</comment>
<dbReference type="Pfam" id="PF00550">
    <property type="entry name" value="PP-binding"/>
    <property type="match status" value="1"/>
</dbReference>
<evidence type="ECO:0000256" key="3">
    <source>
        <dbReference type="ARBA" id="ARBA00022679"/>
    </source>
</evidence>
<sequence>MFDAASASDQALFVPVKLDLAALRTQVSGGGLVPPLLSGLVRAPARRAAGTADSGAEGGGAALRERLSGLSPAGREEALLELVCAYVAGVLGFAGPEAVDPARSFSEVGFDSLTAVELRNQLGAATGVRLPATLVFDYPTPTALVEFLRDELWQDGAAAVPPLLAELDRLEKTLVAALPDDAGRDRITERLQALLAAWGQAGETPAPEDADVAEALETATDDDLFDFIGKEFGIS</sequence>
<dbReference type="PANTHER" id="PTHR43775">
    <property type="entry name" value="FATTY ACID SYNTHASE"/>
    <property type="match status" value="1"/>
</dbReference>
<gene>
    <name evidence="6" type="ORF">GCM10010387_68000</name>
</gene>
<evidence type="ECO:0000256" key="2">
    <source>
        <dbReference type="ARBA" id="ARBA00022553"/>
    </source>
</evidence>
<reference evidence="6" key="1">
    <citation type="journal article" date="2014" name="Int. J. Syst. Evol. Microbiol.">
        <title>Complete genome sequence of Corynebacterium casei LMG S-19264T (=DSM 44701T), isolated from a smear-ripened cheese.</title>
        <authorList>
            <consortium name="US DOE Joint Genome Institute (JGI-PGF)"/>
            <person name="Walter F."/>
            <person name="Albersmeier A."/>
            <person name="Kalinowski J."/>
            <person name="Ruckert C."/>
        </authorList>
    </citation>
    <scope>NUCLEOTIDE SEQUENCE</scope>
    <source>
        <strain evidence="6">JCM 4988</strain>
    </source>
</reference>
<dbReference type="AlphaFoldDB" id="A0A918V353"/>
<dbReference type="InterPro" id="IPR020806">
    <property type="entry name" value="PKS_PP-bd"/>
</dbReference>
<accession>A0A918V353</accession>
<dbReference type="SMART" id="SM00823">
    <property type="entry name" value="PKS_PP"/>
    <property type="match status" value="1"/>
</dbReference>
<dbReference type="InterPro" id="IPR009081">
    <property type="entry name" value="PP-bd_ACP"/>
</dbReference>
<dbReference type="GO" id="GO:0006633">
    <property type="term" value="P:fatty acid biosynthetic process"/>
    <property type="evidence" value="ECO:0007669"/>
    <property type="project" value="TreeGrafter"/>
</dbReference>
<dbReference type="SMART" id="SM01294">
    <property type="entry name" value="PKS_PP_betabranch"/>
    <property type="match status" value="1"/>
</dbReference>
<dbReference type="InterPro" id="IPR006162">
    <property type="entry name" value="Ppantetheine_attach_site"/>
</dbReference>
<dbReference type="GO" id="GO:0004312">
    <property type="term" value="F:fatty acid synthase activity"/>
    <property type="evidence" value="ECO:0007669"/>
    <property type="project" value="TreeGrafter"/>
</dbReference>
<evidence type="ECO:0000313" key="6">
    <source>
        <dbReference type="EMBL" id="GGZ65680.1"/>
    </source>
</evidence>
<dbReference type="Gene3D" id="1.10.1200.10">
    <property type="entry name" value="ACP-like"/>
    <property type="match status" value="1"/>
</dbReference>
<dbReference type="Proteomes" id="UP000630936">
    <property type="component" value="Unassembled WGS sequence"/>
</dbReference>
<feature type="domain" description="Carrier" evidence="5">
    <location>
        <begin position="77"/>
        <end position="152"/>
    </location>
</feature>
<evidence type="ECO:0000256" key="1">
    <source>
        <dbReference type="ARBA" id="ARBA00022450"/>
    </source>
</evidence>
<proteinExistence type="predicted"/>
<keyword evidence="1" id="KW-0596">Phosphopantetheine</keyword>
<name>A0A918V353_9ACTN</name>
<dbReference type="InterPro" id="IPR036736">
    <property type="entry name" value="ACP-like_sf"/>
</dbReference>
<evidence type="ECO:0000256" key="4">
    <source>
        <dbReference type="ARBA" id="ARBA00023268"/>
    </source>
</evidence>
<evidence type="ECO:0000313" key="7">
    <source>
        <dbReference type="Proteomes" id="UP000630936"/>
    </source>
</evidence>
<dbReference type="FunFam" id="1.10.1200.10:FF:000007">
    <property type="entry name" value="Probable polyketide synthase pks17"/>
    <property type="match status" value="1"/>
</dbReference>
<keyword evidence="7" id="KW-1185">Reference proteome</keyword>
<dbReference type="PROSITE" id="PS50075">
    <property type="entry name" value="CARRIER"/>
    <property type="match status" value="1"/>
</dbReference>
<keyword evidence="4" id="KW-0511">Multifunctional enzyme</keyword>
<dbReference type="PROSITE" id="PS00012">
    <property type="entry name" value="PHOSPHOPANTETHEINE"/>
    <property type="match status" value="1"/>
</dbReference>
<dbReference type="PANTHER" id="PTHR43775:SF51">
    <property type="entry name" value="INACTIVE PHENOLPHTHIOCEROL SYNTHESIS POLYKETIDE SYNTHASE TYPE I PKS1-RELATED"/>
    <property type="match status" value="1"/>
</dbReference>
<reference evidence="6" key="2">
    <citation type="submission" date="2020-09" db="EMBL/GenBank/DDBJ databases">
        <authorList>
            <person name="Sun Q."/>
            <person name="Ohkuma M."/>
        </authorList>
    </citation>
    <scope>NUCLEOTIDE SEQUENCE</scope>
    <source>
        <strain evidence="6">JCM 4988</strain>
    </source>
</reference>
<dbReference type="GO" id="GO:0017000">
    <property type="term" value="P:antibiotic biosynthetic process"/>
    <property type="evidence" value="ECO:0007669"/>
    <property type="project" value="UniProtKB-ARBA"/>
</dbReference>
<dbReference type="InterPro" id="IPR050091">
    <property type="entry name" value="PKS_NRPS_Biosynth_Enz"/>
</dbReference>
<keyword evidence="3" id="KW-0808">Transferase</keyword>